<dbReference type="PANTHER" id="PTHR47642:SF7">
    <property type="entry name" value="ATP-DEPENDENT DNA HELICASE PIF1"/>
    <property type="match status" value="1"/>
</dbReference>
<feature type="domain" description="PIF1/LRR1 pleckstrin homology" evidence="5">
    <location>
        <begin position="17"/>
        <end position="122"/>
    </location>
</feature>
<dbReference type="Pfam" id="PF05970">
    <property type="entry name" value="PIF1"/>
    <property type="match status" value="1"/>
</dbReference>
<dbReference type="EnsemblMetazoa" id="PPA30540.1">
    <property type="protein sequence ID" value="PPA30540.1"/>
    <property type="gene ID" value="WBGene00203407"/>
</dbReference>
<comment type="catalytic activity">
    <reaction evidence="2">
        <text>ATP + H2O = ADP + phosphate + H(+)</text>
        <dbReference type="Rhea" id="RHEA:13065"/>
        <dbReference type="ChEBI" id="CHEBI:15377"/>
        <dbReference type="ChEBI" id="CHEBI:15378"/>
        <dbReference type="ChEBI" id="CHEBI:30616"/>
        <dbReference type="ChEBI" id="CHEBI:43474"/>
        <dbReference type="ChEBI" id="CHEBI:456216"/>
        <dbReference type="EC" id="5.6.2.3"/>
    </reaction>
</comment>
<organism evidence="6 7">
    <name type="scientific">Pristionchus pacificus</name>
    <name type="common">Parasitic nematode worm</name>
    <dbReference type="NCBI Taxonomy" id="54126"/>
    <lineage>
        <taxon>Eukaryota</taxon>
        <taxon>Metazoa</taxon>
        <taxon>Ecdysozoa</taxon>
        <taxon>Nematoda</taxon>
        <taxon>Chromadorea</taxon>
        <taxon>Rhabditida</taxon>
        <taxon>Rhabditina</taxon>
        <taxon>Diplogasteromorpha</taxon>
        <taxon>Diplogasteroidea</taxon>
        <taxon>Neodiplogasteridae</taxon>
        <taxon>Pristionchus</taxon>
    </lineage>
</organism>
<evidence type="ECO:0000259" key="4">
    <source>
        <dbReference type="Pfam" id="PF21530"/>
    </source>
</evidence>
<dbReference type="GO" id="GO:0016787">
    <property type="term" value="F:hydrolase activity"/>
    <property type="evidence" value="ECO:0007669"/>
    <property type="project" value="UniProtKB-KW"/>
</dbReference>
<dbReference type="GO" id="GO:0000723">
    <property type="term" value="P:telomere maintenance"/>
    <property type="evidence" value="ECO:0007669"/>
    <property type="project" value="InterPro"/>
</dbReference>
<dbReference type="FunFam" id="3.40.50.300:FF:003367">
    <property type="entry name" value="ATP-dependent DNA helicase PIF1"/>
    <property type="match status" value="1"/>
</dbReference>
<dbReference type="PANTHER" id="PTHR47642">
    <property type="entry name" value="ATP-DEPENDENT DNA HELICASE"/>
    <property type="match status" value="1"/>
</dbReference>
<sequence>MSSTSSGSPSTRHVYTIECSLKVTSDSTAKGVAPINAKKAQITVGRDGRRKLLLVVHVSGSRSMEVSYPLRDCKVHTKDVVTGKGSIHIQKCGVIIHLSNAAPRLINIFLKSIEAKIQLMEADGNTQTTPISKARSLLIEGIPRVFNELSPLTVGEMKKVRQLRGCPIVSPLAKTTPGGTKKYSAATPTGVMKRSTLRPIQEDPRSSSSFRIPLSGEQRWIVRQVVDMRLNVFFTGAAGTGKSLVLRRIIEMFPAATTVVTAATGIAACQLGGITLHSFASIGANPLSVENAVKMVESKKMAVKQWKNTTHLIIDEISMIDGHYFTMLDQVGRRIRRCDDPFGGIQLIVTGDFLQLPPVKKKDEVKQFAFESPSWKESLHKTMVLKEVRRQEGDDSFVNILQQIRMGKCDILSERALLDSKGNELEGKGVIPTRLCTHTADADLINEQKLKELDEEERIYDANDSHCVPDSMKTIVQDRIILKKGAQVMLTANLDLSRQLSNGSRGVIDGFSEKKWPLVKFIATNEIVEIIPHRFHIRLPYLEDTTCIRNQIPLQLAWAISIHKSQGLTLDAVQVSLSRVFEEGQAYVALSRARSLSSLRVLDFDLSAIRANRKVVAYYTNLLTQPQEEDDFVIFKRRRIS</sequence>
<dbReference type="CDD" id="cd18809">
    <property type="entry name" value="SF1_C_RecD"/>
    <property type="match status" value="1"/>
</dbReference>
<evidence type="ECO:0000256" key="2">
    <source>
        <dbReference type="RuleBase" id="RU363044"/>
    </source>
</evidence>
<keyword evidence="2" id="KW-0234">DNA repair</keyword>
<accession>A0A8R1YLI9</accession>
<keyword evidence="1" id="KW-0539">Nucleus</keyword>
<dbReference type="OrthoDB" id="272985at2759"/>
<protein>
    <recommendedName>
        <fullName evidence="2">ATP-dependent DNA helicase</fullName>
        <ecNumber evidence="2">5.6.2.3</ecNumber>
    </recommendedName>
</protein>
<feature type="domain" description="DNA helicase Pif1-like 2B" evidence="4">
    <location>
        <begin position="475"/>
        <end position="510"/>
    </location>
</feature>
<dbReference type="EC" id="5.6.2.3" evidence="2"/>
<keyword evidence="2" id="KW-0347">Helicase</keyword>
<comment type="similarity">
    <text evidence="2">Belongs to the helicase family.</text>
</comment>
<dbReference type="Pfam" id="PF25344">
    <property type="entry name" value="PH_LRR1"/>
    <property type="match status" value="1"/>
</dbReference>
<dbReference type="Pfam" id="PF21530">
    <property type="entry name" value="Pif1_2B_dom"/>
    <property type="match status" value="1"/>
</dbReference>
<feature type="domain" description="DNA helicase Pif1-like DEAD-box helicase" evidence="3">
    <location>
        <begin position="214"/>
        <end position="411"/>
    </location>
</feature>
<dbReference type="Proteomes" id="UP000005239">
    <property type="component" value="Unassembled WGS sequence"/>
</dbReference>
<evidence type="ECO:0000259" key="5">
    <source>
        <dbReference type="Pfam" id="PF25344"/>
    </source>
</evidence>
<keyword evidence="2" id="KW-0067">ATP-binding</keyword>
<dbReference type="GO" id="GO:0006281">
    <property type="term" value="P:DNA repair"/>
    <property type="evidence" value="ECO:0007669"/>
    <property type="project" value="UniProtKB-KW"/>
</dbReference>
<keyword evidence="2" id="KW-0227">DNA damage</keyword>
<dbReference type="AlphaFoldDB" id="A0A8R1YLI9"/>
<dbReference type="CDD" id="cd18037">
    <property type="entry name" value="DEXSc_Pif1_like"/>
    <property type="match status" value="1"/>
</dbReference>
<name>A0A8R1YLI9_PRIPA</name>
<evidence type="ECO:0000256" key="1">
    <source>
        <dbReference type="ARBA" id="ARBA00023242"/>
    </source>
</evidence>
<keyword evidence="2" id="KW-0233">DNA recombination</keyword>
<dbReference type="InterPro" id="IPR057437">
    <property type="entry name" value="PIF1/LRR1_PH"/>
</dbReference>
<keyword evidence="2" id="KW-0378">Hydrolase</keyword>
<dbReference type="InterPro" id="IPR049163">
    <property type="entry name" value="Pif1-like_2B_dom"/>
</dbReference>
<dbReference type="Gene3D" id="3.40.50.300">
    <property type="entry name" value="P-loop containing nucleotide triphosphate hydrolases"/>
    <property type="match status" value="2"/>
</dbReference>
<keyword evidence="2" id="KW-0547">Nucleotide-binding</keyword>
<proteinExistence type="inferred from homology"/>
<evidence type="ECO:0000259" key="3">
    <source>
        <dbReference type="Pfam" id="PF05970"/>
    </source>
</evidence>
<dbReference type="GO" id="GO:0005524">
    <property type="term" value="F:ATP binding"/>
    <property type="evidence" value="ECO:0007669"/>
    <property type="project" value="UniProtKB-KW"/>
</dbReference>
<evidence type="ECO:0000313" key="6">
    <source>
        <dbReference type="EnsemblMetazoa" id="PPA30540.1"/>
    </source>
</evidence>
<dbReference type="GO" id="GO:0006310">
    <property type="term" value="P:DNA recombination"/>
    <property type="evidence" value="ECO:0007669"/>
    <property type="project" value="UniProtKB-KW"/>
</dbReference>
<reference evidence="7" key="1">
    <citation type="journal article" date="2008" name="Nat. Genet.">
        <title>The Pristionchus pacificus genome provides a unique perspective on nematode lifestyle and parasitism.</title>
        <authorList>
            <person name="Dieterich C."/>
            <person name="Clifton S.W."/>
            <person name="Schuster L.N."/>
            <person name="Chinwalla A."/>
            <person name="Delehaunty K."/>
            <person name="Dinkelacker I."/>
            <person name="Fulton L."/>
            <person name="Fulton R."/>
            <person name="Godfrey J."/>
            <person name="Minx P."/>
            <person name="Mitreva M."/>
            <person name="Roeseler W."/>
            <person name="Tian H."/>
            <person name="Witte H."/>
            <person name="Yang S.P."/>
            <person name="Wilson R.K."/>
            <person name="Sommer R.J."/>
        </authorList>
    </citation>
    <scope>NUCLEOTIDE SEQUENCE [LARGE SCALE GENOMIC DNA]</scope>
    <source>
        <strain evidence="7">PS312</strain>
    </source>
</reference>
<comment type="cofactor">
    <cofactor evidence="2">
        <name>Mg(2+)</name>
        <dbReference type="ChEBI" id="CHEBI:18420"/>
    </cofactor>
</comment>
<dbReference type="InterPro" id="IPR027417">
    <property type="entry name" value="P-loop_NTPase"/>
</dbReference>
<dbReference type="GO" id="GO:0043139">
    <property type="term" value="F:5'-3' DNA helicase activity"/>
    <property type="evidence" value="ECO:0000318"/>
    <property type="project" value="GO_Central"/>
</dbReference>
<dbReference type="InterPro" id="IPR010285">
    <property type="entry name" value="DNA_helicase_pif1-like_DEAD"/>
</dbReference>
<reference evidence="6" key="2">
    <citation type="submission" date="2022-06" db="UniProtKB">
        <authorList>
            <consortium name="EnsemblMetazoa"/>
        </authorList>
    </citation>
    <scope>IDENTIFICATION</scope>
    <source>
        <strain evidence="6">PS312</strain>
    </source>
</reference>
<dbReference type="SUPFAM" id="SSF52540">
    <property type="entry name" value="P-loop containing nucleoside triphosphate hydrolases"/>
    <property type="match status" value="2"/>
</dbReference>
<dbReference type="InterPro" id="IPR051055">
    <property type="entry name" value="PIF1_helicase"/>
</dbReference>
<gene>
    <name evidence="6" type="primary">WBGene00203407</name>
</gene>
<evidence type="ECO:0000313" key="7">
    <source>
        <dbReference type="Proteomes" id="UP000005239"/>
    </source>
</evidence>
<keyword evidence="7" id="KW-1185">Reference proteome</keyword>